<name>A0ABP7DE43_9ACTN</name>
<protein>
    <recommendedName>
        <fullName evidence="3">Anti-sigma K factor RskA C-terminal domain-containing protein</fullName>
    </recommendedName>
</protein>
<evidence type="ECO:0000313" key="5">
    <source>
        <dbReference type="Proteomes" id="UP001500051"/>
    </source>
</evidence>
<dbReference type="Pfam" id="PF10099">
    <property type="entry name" value="RskA_C"/>
    <property type="match status" value="1"/>
</dbReference>
<proteinExistence type="predicted"/>
<sequence length="263" mass="27935">MHTNPEVLALVALGERDAASAEELDHIARCAACGQEVTDLGHLSQVGRTISDHFTLETPSPEVWDRIRAQLGFDADFSSDLLPPTEASALPPLTLVRTTDPEPTSGPERQDLAEQPRPARRRVLSLALAAVLALLAGVGGTLAWQQLRPGAETVISAVPLNALPAWSGAGGEATLEQDADGRRWLVVKITTGRPVDGVQQVWLMNRDASAMTPVGLMARDDERFPVPNGIDVSRYPVVDVSDEEPGGAPTHSGNSIVRGTLAV</sequence>
<evidence type="ECO:0000256" key="2">
    <source>
        <dbReference type="SAM" id="Phobius"/>
    </source>
</evidence>
<feature type="domain" description="Anti-sigma K factor RskA C-terminal" evidence="3">
    <location>
        <begin position="127"/>
        <end position="253"/>
    </location>
</feature>
<dbReference type="EMBL" id="BAAAYX010000005">
    <property type="protein sequence ID" value="GAA3704454.1"/>
    <property type="molecule type" value="Genomic_DNA"/>
</dbReference>
<dbReference type="Proteomes" id="UP001500051">
    <property type="component" value="Unassembled WGS sequence"/>
</dbReference>
<keyword evidence="2" id="KW-0812">Transmembrane</keyword>
<organism evidence="4 5">
    <name type="scientific">Microlunatus aurantiacus</name>
    <dbReference type="NCBI Taxonomy" id="446786"/>
    <lineage>
        <taxon>Bacteria</taxon>
        <taxon>Bacillati</taxon>
        <taxon>Actinomycetota</taxon>
        <taxon>Actinomycetes</taxon>
        <taxon>Propionibacteriales</taxon>
        <taxon>Propionibacteriaceae</taxon>
        <taxon>Microlunatus</taxon>
    </lineage>
</organism>
<accession>A0ABP7DE43</accession>
<feature type="transmembrane region" description="Helical" evidence="2">
    <location>
        <begin position="123"/>
        <end position="144"/>
    </location>
</feature>
<keyword evidence="2" id="KW-1133">Transmembrane helix</keyword>
<evidence type="ECO:0000313" key="4">
    <source>
        <dbReference type="EMBL" id="GAA3704454.1"/>
    </source>
</evidence>
<reference evidence="5" key="1">
    <citation type="journal article" date="2019" name="Int. J. Syst. Evol. Microbiol.">
        <title>The Global Catalogue of Microorganisms (GCM) 10K type strain sequencing project: providing services to taxonomists for standard genome sequencing and annotation.</title>
        <authorList>
            <consortium name="The Broad Institute Genomics Platform"/>
            <consortium name="The Broad Institute Genome Sequencing Center for Infectious Disease"/>
            <person name="Wu L."/>
            <person name="Ma J."/>
        </authorList>
    </citation>
    <scope>NUCLEOTIDE SEQUENCE [LARGE SCALE GENOMIC DNA]</scope>
    <source>
        <strain evidence="5">JCM 16548</strain>
    </source>
</reference>
<evidence type="ECO:0000259" key="3">
    <source>
        <dbReference type="Pfam" id="PF10099"/>
    </source>
</evidence>
<dbReference type="InterPro" id="IPR018764">
    <property type="entry name" value="RskA_C"/>
</dbReference>
<evidence type="ECO:0000256" key="1">
    <source>
        <dbReference type="SAM" id="MobiDB-lite"/>
    </source>
</evidence>
<keyword evidence="2" id="KW-0472">Membrane</keyword>
<gene>
    <name evidence="4" type="ORF">GCM10022204_22420</name>
</gene>
<dbReference type="RefSeq" id="WP_344812435.1">
    <property type="nucleotide sequence ID" value="NZ_BAAAYX010000005.1"/>
</dbReference>
<comment type="caution">
    <text evidence="4">The sequence shown here is derived from an EMBL/GenBank/DDBJ whole genome shotgun (WGS) entry which is preliminary data.</text>
</comment>
<feature type="region of interest" description="Disordered" evidence="1">
    <location>
        <begin position="85"/>
        <end position="117"/>
    </location>
</feature>
<feature type="region of interest" description="Disordered" evidence="1">
    <location>
        <begin position="241"/>
        <end position="263"/>
    </location>
</feature>
<keyword evidence="5" id="KW-1185">Reference proteome</keyword>